<dbReference type="AlphaFoldDB" id="A0A6P8ASW3"/>
<keyword evidence="1" id="KW-0175">Coiled coil</keyword>
<reference evidence="4" key="3">
    <citation type="submission" date="2025-08" db="UniProtKB">
        <authorList>
            <consortium name="RefSeq"/>
        </authorList>
    </citation>
    <scope>IDENTIFICATION</scope>
    <source>
        <strain evidence="4">NI907</strain>
    </source>
</reference>
<dbReference type="RefSeq" id="XP_030977980.1">
    <property type="nucleotide sequence ID" value="XM_031129161.1"/>
</dbReference>
<evidence type="ECO:0000256" key="1">
    <source>
        <dbReference type="SAM" id="Coils"/>
    </source>
</evidence>
<name>A0A6P8ASW3_PYRGI</name>
<dbReference type="Proteomes" id="UP000515153">
    <property type="component" value="Unplaced"/>
</dbReference>
<accession>A0A6P8ASW3</accession>
<proteinExistence type="predicted"/>
<feature type="compositionally biased region" description="Low complexity" evidence="2">
    <location>
        <begin position="472"/>
        <end position="504"/>
    </location>
</feature>
<dbReference type="GO" id="GO:0003700">
    <property type="term" value="F:DNA-binding transcription factor activity"/>
    <property type="evidence" value="ECO:0007669"/>
    <property type="project" value="InterPro"/>
</dbReference>
<keyword evidence="3" id="KW-1185">Reference proteome</keyword>
<sequence>MPDGHSNSPSFQGGGHNEGVVIDNSSGYGGHDNLLPTSSESSNPRKRGRREASTKPEDGGDKKRGRGRPRLNANDETAAERRRTQIRLAQRAYRNRKETTISSLEQQVRDLADTNDEMSSAFAALQEFAASRGLFEQVPELGAQLQSAAEKFQALSKKSPNPRHHDDGSRDRSGSGSSSPDAAFATPQQPASRKDRHTYGGADFVHETTTQHGLATPLPYRSSPERHSPGMQQRQQLITAPSNSVDTSGFEVITQPTYENASFPVLFTDDQLSYDLGYNPSPLGTAPSPPRSYSPAENTFGRRLQRFALECGLRLISMPNPPPLPLVRVFGFCLPFESPDMIRDRLQRSLQRQENQSLNFWEFPFHNLGGAGTHFQPMPGAMVGNQGTVDLMRNSIGGGFPIGPPTVPVAESREKMDKKQRISVPGYEGDFYDAEEVEIYLRQKGIHILPRQDVVTAEIDFSLFDNKKPTVQQQPQSQQQQYQTQQPPQQQYQQQPQQQHYQQQHEQAAYDLSQPSVGMFTGQVYVGMPEVTNMGHFLAQAHPGVEENVPTLPVLGEQTHSPALAGHLNSGIVVSPTGSQETISGGTALDRYILPDNQFVGAANMRAPISYATTTYQDPNIPSYTTQMPQFHTSRSTTTLITLDVNIFIKKLTETTTCLGRSPGFRLENVHKAFMAAIMK</sequence>
<evidence type="ECO:0000313" key="3">
    <source>
        <dbReference type="Proteomes" id="UP000515153"/>
    </source>
</evidence>
<feature type="compositionally biased region" description="Basic and acidic residues" evidence="2">
    <location>
        <begin position="163"/>
        <end position="173"/>
    </location>
</feature>
<dbReference type="Gene3D" id="1.20.5.170">
    <property type="match status" value="1"/>
</dbReference>
<reference evidence="4" key="1">
    <citation type="journal article" date="2019" name="Mol. Biol. Evol.">
        <title>Blast fungal genomes show frequent chromosomal changes, gene gains and losses, and effector gene turnover.</title>
        <authorList>
            <person name="Gomez Luciano L.B."/>
            <person name="Jason Tsai I."/>
            <person name="Chuma I."/>
            <person name="Tosa Y."/>
            <person name="Chen Y.H."/>
            <person name="Li J.Y."/>
            <person name="Li M.Y."/>
            <person name="Jade Lu M.Y."/>
            <person name="Nakayashiki H."/>
            <person name="Li W.H."/>
        </authorList>
    </citation>
    <scope>NUCLEOTIDE SEQUENCE</scope>
    <source>
        <strain evidence="4">NI907</strain>
    </source>
</reference>
<protein>
    <recommendedName>
        <fullName evidence="5">BZIP domain-containing protein</fullName>
    </recommendedName>
</protein>
<gene>
    <name evidence="4" type="ORF">PgNI_09173</name>
</gene>
<dbReference type="PANTHER" id="PTHR40618">
    <property type="entry name" value="B-ZIP TRANSCRIPTION FACTOR (EUROFUNG)-RELATED"/>
    <property type="match status" value="1"/>
</dbReference>
<dbReference type="KEGG" id="pgri:PgNI_09173"/>
<evidence type="ECO:0008006" key="5">
    <source>
        <dbReference type="Google" id="ProtNLM"/>
    </source>
</evidence>
<organism evidence="3 4">
    <name type="scientific">Pyricularia grisea</name>
    <name type="common">Crabgrass-specific blast fungus</name>
    <name type="synonym">Magnaporthe grisea</name>
    <dbReference type="NCBI Taxonomy" id="148305"/>
    <lineage>
        <taxon>Eukaryota</taxon>
        <taxon>Fungi</taxon>
        <taxon>Dikarya</taxon>
        <taxon>Ascomycota</taxon>
        <taxon>Pezizomycotina</taxon>
        <taxon>Sordariomycetes</taxon>
        <taxon>Sordariomycetidae</taxon>
        <taxon>Magnaporthales</taxon>
        <taxon>Pyriculariaceae</taxon>
        <taxon>Pyricularia</taxon>
    </lineage>
</organism>
<feature type="compositionally biased region" description="Polar residues" evidence="2">
    <location>
        <begin position="1"/>
        <end position="11"/>
    </location>
</feature>
<evidence type="ECO:0000313" key="4">
    <source>
        <dbReference type="RefSeq" id="XP_030977980.1"/>
    </source>
</evidence>
<feature type="coiled-coil region" evidence="1">
    <location>
        <begin position="94"/>
        <end position="121"/>
    </location>
</feature>
<dbReference type="GeneID" id="41964069"/>
<feature type="compositionally biased region" description="Basic and acidic residues" evidence="2">
    <location>
        <begin position="50"/>
        <end position="62"/>
    </location>
</feature>
<feature type="region of interest" description="Disordered" evidence="2">
    <location>
        <begin position="1"/>
        <end position="83"/>
    </location>
</feature>
<dbReference type="InterPro" id="IPR046347">
    <property type="entry name" value="bZIP_sf"/>
</dbReference>
<dbReference type="PANTHER" id="PTHR40618:SF1">
    <property type="entry name" value="B-ZIP TRANSCRIPTION FACTOR (EUROFUNG)"/>
    <property type="match status" value="1"/>
</dbReference>
<evidence type="ECO:0000256" key="2">
    <source>
        <dbReference type="SAM" id="MobiDB-lite"/>
    </source>
</evidence>
<reference evidence="4" key="2">
    <citation type="submission" date="2019-10" db="EMBL/GenBank/DDBJ databases">
        <authorList>
            <consortium name="NCBI Genome Project"/>
        </authorList>
    </citation>
    <scope>NUCLEOTIDE SEQUENCE</scope>
    <source>
        <strain evidence="4">NI907</strain>
    </source>
</reference>
<feature type="region of interest" description="Disordered" evidence="2">
    <location>
        <begin position="468"/>
        <end position="508"/>
    </location>
</feature>
<dbReference type="SUPFAM" id="SSF57959">
    <property type="entry name" value="Leucine zipper domain"/>
    <property type="match status" value="1"/>
</dbReference>
<feature type="region of interest" description="Disordered" evidence="2">
    <location>
        <begin position="149"/>
        <end position="231"/>
    </location>
</feature>
<dbReference type="CDD" id="cd14688">
    <property type="entry name" value="bZIP_YAP"/>
    <property type="match status" value="1"/>
</dbReference>